<reference evidence="2" key="1">
    <citation type="submission" date="2014-01" db="EMBL/GenBank/DDBJ databases">
        <authorList>
            <person name="Brown-Elliot B."/>
            <person name="Wallace R."/>
            <person name="Lenaerts A."/>
            <person name="Ordway D."/>
            <person name="DeGroote M.A."/>
            <person name="Parker T."/>
            <person name="Sizemore C."/>
            <person name="Tallon L.J."/>
            <person name="Sadzewicz L.K."/>
            <person name="Sengamalay N."/>
            <person name="Fraser C.M."/>
            <person name="Hine E."/>
            <person name="Shefchek K.A."/>
            <person name="Das S.P."/>
            <person name="Tettelin H."/>
        </authorList>
    </citation>
    <scope>NUCLEOTIDE SEQUENCE [LARGE SCALE GENOMIC DNA]</scope>
    <source>
        <strain evidence="2">4042</strain>
    </source>
</reference>
<sequence length="79" mass="8965">MFIVDRASVLSDWHQPPRARKLRRRVRLTGELARGELKVDVFALYEPPGRQPSPTTPTVVQRAAPKSSSSTIRRCPPSW</sequence>
<protein>
    <submittedName>
        <fullName evidence="2">Uncharacterized protein</fullName>
    </submittedName>
</protein>
<name>X8DZJ7_MYCXE</name>
<feature type="region of interest" description="Disordered" evidence="1">
    <location>
        <begin position="47"/>
        <end position="79"/>
    </location>
</feature>
<proteinExistence type="predicted"/>
<comment type="caution">
    <text evidence="2">The sequence shown here is derived from an EMBL/GenBank/DDBJ whole genome shotgun (WGS) entry which is preliminary data.</text>
</comment>
<evidence type="ECO:0000256" key="1">
    <source>
        <dbReference type="SAM" id="MobiDB-lite"/>
    </source>
</evidence>
<evidence type="ECO:0000313" key="2">
    <source>
        <dbReference type="EMBL" id="EUA73401.1"/>
    </source>
</evidence>
<gene>
    <name evidence="2" type="ORF">I553_9557</name>
</gene>
<accession>X8DZJ7</accession>
<dbReference type="EMBL" id="JAOB01000011">
    <property type="protein sequence ID" value="EUA73401.1"/>
    <property type="molecule type" value="Genomic_DNA"/>
</dbReference>
<dbReference type="PATRIC" id="fig|1299334.3.peg.1065"/>
<dbReference type="AlphaFoldDB" id="X8DZJ7"/>
<organism evidence="2">
    <name type="scientific">Mycobacterium xenopi 4042</name>
    <dbReference type="NCBI Taxonomy" id="1299334"/>
    <lineage>
        <taxon>Bacteria</taxon>
        <taxon>Bacillati</taxon>
        <taxon>Actinomycetota</taxon>
        <taxon>Actinomycetes</taxon>
        <taxon>Mycobacteriales</taxon>
        <taxon>Mycobacteriaceae</taxon>
        <taxon>Mycobacterium</taxon>
    </lineage>
</organism>